<dbReference type="CDD" id="cd16418">
    <property type="entry name" value="HAD_Pase"/>
    <property type="match status" value="1"/>
</dbReference>
<dbReference type="AlphaFoldDB" id="A0A1I8MR08"/>
<gene>
    <name evidence="10" type="primary">101891971</name>
</gene>
<dbReference type="VEuPathDB" id="VectorBase:MDOMA2_005887"/>
<evidence type="ECO:0000256" key="8">
    <source>
        <dbReference type="PIRSR" id="PIRSR031051-3"/>
    </source>
</evidence>
<dbReference type="GO" id="GO:0046872">
    <property type="term" value="F:metal ion binding"/>
    <property type="evidence" value="ECO:0007669"/>
    <property type="project" value="UniProtKB-KW"/>
</dbReference>
<evidence type="ECO:0000313" key="10">
    <source>
        <dbReference type="EnsemblMetazoa" id="MDOA007580-PA"/>
    </source>
</evidence>
<dbReference type="Gene3D" id="3.40.50.1000">
    <property type="entry name" value="HAD superfamily/HAD-like"/>
    <property type="match status" value="1"/>
</dbReference>
<feature type="binding site" evidence="7">
    <location>
        <position position="127"/>
    </location>
    <ligand>
        <name>substrate</name>
    </ligand>
</feature>
<comment type="similarity">
    <text evidence="2">Belongs to the HAD-like hydrolase superfamily. PHOSPHO family.</text>
</comment>
<dbReference type="GO" id="GO:0016791">
    <property type="term" value="F:phosphatase activity"/>
    <property type="evidence" value="ECO:0007669"/>
    <property type="project" value="InterPro"/>
</dbReference>
<feature type="binding site" evidence="8">
    <location>
        <position position="39"/>
    </location>
    <ligand>
        <name>Mg(2+)</name>
        <dbReference type="ChEBI" id="CHEBI:18420"/>
    </ligand>
</feature>
<dbReference type="VEuPathDB" id="VectorBase:MDOA007580"/>
<dbReference type="PANTHER" id="PTHR20889">
    <property type="entry name" value="PHOSPHATASE, ORPHAN 1, 2"/>
    <property type="match status" value="1"/>
</dbReference>
<evidence type="ECO:0000256" key="1">
    <source>
        <dbReference type="ARBA" id="ARBA00001946"/>
    </source>
</evidence>
<sequence>MSKPAAMLALSSASGGVGGQANSTATKVIKRYLGAFDFDYTVVAQNTDTVVRDILPPNKLTKDLQEIAEAKGWTEHMAEIFRRLHEVNIKPEKILQTIQTIPEVPGFVRMLKRLKTKYDCDLIIISDSNSIFIEEWLKYHGLSDSFTKVFTNPARFESNGLLTIQPYHHQTECRLSSANLCKGKVLEHFLIEQDLRYNLTYEHVIYVGDGNNDICPVTKLRPRDIACPREGFSMDKTLTKNPLKLKVRSEIIRWKTGFDLLDKLEKHIEKNKPTNAQETSSKGEEIQQRKNSTTTEVH</sequence>
<feature type="binding site" evidence="8">
    <location>
        <position position="209"/>
    </location>
    <ligand>
        <name>Mg(2+)</name>
        <dbReference type="ChEBI" id="CHEBI:18420"/>
    </ligand>
</feature>
<feature type="active site" description="Nucleophile" evidence="6">
    <location>
        <position position="37"/>
    </location>
</feature>
<name>A0A1I8MR08_MUSDO</name>
<dbReference type="PIRSF" id="PIRSF031051">
    <property type="entry name" value="PyrdxlP_Pase_PHOSPHO2"/>
    <property type="match status" value="1"/>
</dbReference>
<reference evidence="10" key="1">
    <citation type="submission" date="2020-05" db="UniProtKB">
        <authorList>
            <consortium name="EnsemblMetazoa"/>
        </authorList>
    </citation>
    <scope>IDENTIFICATION</scope>
    <source>
        <strain evidence="10">Aabys</strain>
    </source>
</reference>
<protein>
    <recommendedName>
        <fullName evidence="11">Haloacid dehalogenase-like hydrolase</fullName>
    </recommendedName>
</protein>
<evidence type="ECO:0008006" key="11">
    <source>
        <dbReference type="Google" id="ProtNLM"/>
    </source>
</evidence>
<evidence type="ECO:0000256" key="5">
    <source>
        <dbReference type="ARBA" id="ARBA00022842"/>
    </source>
</evidence>
<evidence type="ECO:0000256" key="9">
    <source>
        <dbReference type="SAM" id="MobiDB-lite"/>
    </source>
</evidence>
<feature type="binding site" evidence="8">
    <location>
        <position position="37"/>
    </location>
    <ligand>
        <name>Mg(2+)</name>
        <dbReference type="ChEBI" id="CHEBI:18420"/>
    </ligand>
</feature>
<keyword evidence="5 8" id="KW-0460">Magnesium</keyword>
<feature type="binding site" evidence="7">
    <location>
        <position position="48"/>
    </location>
    <ligand>
        <name>substrate</name>
    </ligand>
</feature>
<feature type="compositionally biased region" description="Polar residues" evidence="9">
    <location>
        <begin position="289"/>
        <end position="298"/>
    </location>
</feature>
<dbReference type="EnsemblMetazoa" id="MDOA007580-RA">
    <property type="protein sequence ID" value="MDOA007580-PA"/>
    <property type="gene ID" value="MDOA007580"/>
</dbReference>
<dbReference type="eggNOG" id="KOG3120">
    <property type="taxonomic scope" value="Eukaryota"/>
</dbReference>
<evidence type="ECO:0000256" key="6">
    <source>
        <dbReference type="PIRSR" id="PIRSR031051-1"/>
    </source>
</evidence>
<organism evidence="10">
    <name type="scientific">Musca domestica</name>
    <name type="common">House fly</name>
    <dbReference type="NCBI Taxonomy" id="7370"/>
    <lineage>
        <taxon>Eukaryota</taxon>
        <taxon>Metazoa</taxon>
        <taxon>Ecdysozoa</taxon>
        <taxon>Arthropoda</taxon>
        <taxon>Hexapoda</taxon>
        <taxon>Insecta</taxon>
        <taxon>Pterygota</taxon>
        <taxon>Neoptera</taxon>
        <taxon>Endopterygota</taxon>
        <taxon>Diptera</taxon>
        <taxon>Brachycera</taxon>
        <taxon>Muscomorpha</taxon>
        <taxon>Muscoidea</taxon>
        <taxon>Muscidae</taxon>
        <taxon>Musca</taxon>
    </lineage>
</organism>
<dbReference type="PANTHER" id="PTHR20889:SF12">
    <property type="entry name" value="LP01149P"/>
    <property type="match status" value="1"/>
</dbReference>
<proteinExistence type="inferred from homology"/>
<comment type="cofactor">
    <cofactor evidence="1 8">
        <name>Mg(2+)</name>
        <dbReference type="ChEBI" id="CHEBI:18420"/>
    </cofactor>
</comment>
<dbReference type="Pfam" id="PF06888">
    <property type="entry name" value="Put_Phosphatase"/>
    <property type="match status" value="1"/>
</dbReference>
<dbReference type="InterPro" id="IPR016965">
    <property type="entry name" value="Pase_PHOSPHO-typ"/>
</dbReference>
<accession>A0A1I8MR08</accession>
<keyword evidence="4" id="KW-0378">Hydrolase</keyword>
<dbReference type="InterPro" id="IPR036412">
    <property type="entry name" value="HAD-like_sf"/>
</dbReference>
<dbReference type="OrthoDB" id="10267182at2759"/>
<dbReference type="NCBIfam" id="TIGR01489">
    <property type="entry name" value="DKMTPPase-SF"/>
    <property type="match status" value="1"/>
</dbReference>
<dbReference type="NCBIfam" id="TIGR01488">
    <property type="entry name" value="HAD-SF-IB"/>
    <property type="match status" value="1"/>
</dbReference>
<feature type="active site" description="Proton donor" evidence="6">
    <location>
        <position position="39"/>
    </location>
</feature>
<evidence type="ECO:0000256" key="3">
    <source>
        <dbReference type="ARBA" id="ARBA00022723"/>
    </source>
</evidence>
<dbReference type="InterPro" id="IPR023214">
    <property type="entry name" value="HAD_sf"/>
</dbReference>
<evidence type="ECO:0000256" key="4">
    <source>
        <dbReference type="ARBA" id="ARBA00022801"/>
    </source>
</evidence>
<dbReference type="InterPro" id="IPR006384">
    <property type="entry name" value="HAD_hydro_PyrdxlP_Pase-like"/>
</dbReference>
<dbReference type="RefSeq" id="XP_005179551.2">
    <property type="nucleotide sequence ID" value="XM_005179494.4"/>
</dbReference>
<keyword evidence="3 8" id="KW-0479">Metal-binding</keyword>
<evidence type="ECO:0000256" key="7">
    <source>
        <dbReference type="PIRSR" id="PIRSR031051-2"/>
    </source>
</evidence>
<dbReference type="KEGG" id="mde:101891971"/>
<feature type="region of interest" description="Disordered" evidence="9">
    <location>
        <begin position="270"/>
        <end position="298"/>
    </location>
</feature>
<dbReference type="STRING" id="7370.A0A1I8MR08"/>
<evidence type="ECO:0000256" key="2">
    <source>
        <dbReference type="ARBA" id="ARBA00008541"/>
    </source>
</evidence>
<dbReference type="SUPFAM" id="SSF56784">
    <property type="entry name" value="HAD-like"/>
    <property type="match status" value="1"/>
</dbReference>